<dbReference type="RefSeq" id="WP_015691380.1">
    <property type="nucleotide sequence ID" value="NC_016940.1"/>
</dbReference>
<evidence type="ECO:0000256" key="1">
    <source>
        <dbReference type="SAM" id="Coils"/>
    </source>
</evidence>
<accession>H6L304</accession>
<dbReference type="OrthoDB" id="8052205at2"/>
<dbReference type="STRING" id="984262.SGRA_0996"/>
<evidence type="ECO:0000313" key="2">
    <source>
        <dbReference type="EMBL" id="AFC23731.1"/>
    </source>
</evidence>
<gene>
    <name evidence="2" type="ordered locus">SGRA_0996</name>
</gene>
<keyword evidence="1" id="KW-0175">Coiled coil</keyword>
<dbReference type="HOGENOM" id="CLU_519619_0_0_10"/>
<organism evidence="2 3">
    <name type="scientific">Saprospira grandis (strain Lewin)</name>
    <dbReference type="NCBI Taxonomy" id="984262"/>
    <lineage>
        <taxon>Bacteria</taxon>
        <taxon>Pseudomonadati</taxon>
        <taxon>Bacteroidota</taxon>
        <taxon>Saprospiria</taxon>
        <taxon>Saprospirales</taxon>
        <taxon>Saprospiraceae</taxon>
        <taxon>Saprospira</taxon>
    </lineage>
</organism>
<proteinExistence type="predicted"/>
<name>H6L304_SAPGL</name>
<dbReference type="AlphaFoldDB" id="H6L304"/>
<feature type="coiled-coil region" evidence="1">
    <location>
        <begin position="3"/>
        <end position="40"/>
    </location>
</feature>
<reference evidence="2 3" key="1">
    <citation type="journal article" date="2012" name="Stand. Genomic Sci.">
        <title>Complete genome sequencing and analysis of Saprospira grandis str. Lewin, a predatory marine bacterium.</title>
        <authorList>
            <person name="Saw J.H."/>
            <person name="Yuryev A."/>
            <person name="Kanbe M."/>
            <person name="Hou S."/>
            <person name="Young A.G."/>
            <person name="Aizawa S."/>
            <person name="Alam M."/>
        </authorList>
    </citation>
    <scope>NUCLEOTIDE SEQUENCE [LARGE SCALE GENOMIC DNA]</scope>
    <source>
        <strain evidence="2 3">Lewin</strain>
    </source>
</reference>
<dbReference type="Proteomes" id="UP000007519">
    <property type="component" value="Chromosome"/>
</dbReference>
<dbReference type="KEGG" id="sgn:SGRA_0996"/>
<sequence length="524" mass="58912">MNKDQKRQELEAIQAELLAIKEELNTAEAAEDLLAELEALNMILSSFWAANDFDPAPELRKIIDASTLPQKIKDALYKLFDEVDHSEAMEAQLYAILNGSKQFLNKESLATYNIKLKHQAILDYLASMHLNNISYQDLDIAFEKRLRELLASKLTLEESPQQYSLNIKKWPIISGKTWDVDASLSMEFLADQNDVVQYQSDKGDNWPDFTAALFKNSVSLKLQDLVNRDFAARFTTTIFNASGPIPWGDFTDMLDGYFGEKFPGVKLSWAIKGGVISGGNPFREGNKLVVPKIAIGGTLLKVQAKLVIDSTKTFKALIGDPAFPIKKMGNFDFNISVSLKWTPEFLERLNQKRVKTKTPKVDPDKGKIDISKEEKKILKEMGEDSKKIISNVDEIADNIDLKNDITTRNSTRKALDKDNAKLSKEIHEKLKTMQKSAQKLKSKGAKKIANNVVNGAGKHILKKLGTRLAGKVILKFIPGLNVISTIVDLVEVGFVLYKYFSTPKEYLIEPKNYDTNPIDTMDDL</sequence>
<keyword evidence="3" id="KW-1185">Reference proteome</keyword>
<evidence type="ECO:0000313" key="3">
    <source>
        <dbReference type="Proteomes" id="UP000007519"/>
    </source>
</evidence>
<protein>
    <submittedName>
        <fullName evidence="2">Uncharacterized protein</fullName>
    </submittedName>
</protein>
<dbReference type="EMBL" id="CP002831">
    <property type="protein sequence ID" value="AFC23731.1"/>
    <property type="molecule type" value="Genomic_DNA"/>
</dbReference>